<protein>
    <submittedName>
        <fullName evidence="2">Uncharacterized protein</fullName>
    </submittedName>
</protein>
<evidence type="ECO:0000256" key="1">
    <source>
        <dbReference type="SAM" id="MobiDB-lite"/>
    </source>
</evidence>
<organism evidence="2 3">
    <name type="scientific">Nesidiocoris tenuis</name>
    <dbReference type="NCBI Taxonomy" id="355587"/>
    <lineage>
        <taxon>Eukaryota</taxon>
        <taxon>Metazoa</taxon>
        <taxon>Ecdysozoa</taxon>
        <taxon>Arthropoda</taxon>
        <taxon>Hexapoda</taxon>
        <taxon>Insecta</taxon>
        <taxon>Pterygota</taxon>
        <taxon>Neoptera</taxon>
        <taxon>Paraneoptera</taxon>
        <taxon>Hemiptera</taxon>
        <taxon>Heteroptera</taxon>
        <taxon>Panheteroptera</taxon>
        <taxon>Cimicomorpha</taxon>
        <taxon>Miridae</taxon>
        <taxon>Dicyphina</taxon>
        <taxon>Nesidiocoris</taxon>
    </lineage>
</organism>
<evidence type="ECO:0000313" key="3">
    <source>
        <dbReference type="Proteomes" id="UP000479000"/>
    </source>
</evidence>
<feature type="region of interest" description="Disordered" evidence="1">
    <location>
        <begin position="71"/>
        <end position="109"/>
    </location>
</feature>
<name>A0A6H5GBH8_9HEMI</name>
<feature type="compositionally biased region" description="Low complexity" evidence="1">
    <location>
        <begin position="71"/>
        <end position="94"/>
    </location>
</feature>
<dbReference type="EMBL" id="CADCXU010009745">
    <property type="protein sequence ID" value="CAB0000647.1"/>
    <property type="molecule type" value="Genomic_DNA"/>
</dbReference>
<reference evidence="2 3" key="1">
    <citation type="submission" date="2020-02" db="EMBL/GenBank/DDBJ databases">
        <authorList>
            <person name="Ferguson B K."/>
        </authorList>
    </citation>
    <scope>NUCLEOTIDE SEQUENCE [LARGE SCALE GENOMIC DNA]</scope>
</reference>
<evidence type="ECO:0000313" key="2">
    <source>
        <dbReference type="EMBL" id="CAB0000647.1"/>
    </source>
</evidence>
<sequence>MVLCNNISIHLSVFGIACSVDERLLPAAGTDSMLLPVALVRRILRIFPGNSKRRIVHSSAPKRPHTTIRAMAARASWNAPASPASRPSGPRPNRIQQAQQRQTDEDTAV</sequence>
<accession>A0A6H5GBH8</accession>
<proteinExistence type="predicted"/>
<dbReference type="Proteomes" id="UP000479000">
    <property type="component" value="Unassembled WGS sequence"/>
</dbReference>
<gene>
    <name evidence="2" type="ORF">NTEN_LOCUS6434</name>
</gene>
<dbReference type="AlphaFoldDB" id="A0A6H5GBH8"/>
<keyword evidence="3" id="KW-1185">Reference proteome</keyword>